<feature type="region of interest" description="Disordered" evidence="1">
    <location>
        <begin position="669"/>
        <end position="706"/>
    </location>
</feature>
<organism evidence="3 4">
    <name type="scientific">Vitrella brassicaformis (strain CCMP3155)</name>
    <dbReference type="NCBI Taxonomy" id="1169540"/>
    <lineage>
        <taxon>Eukaryota</taxon>
        <taxon>Sar</taxon>
        <taxon>Alveolata</taxon>
        <taxon>Colpodellida</taxon>
        <taxon>Vitrellaceae</taxon>
        <taxon>Vitrella</taxon>
    </lineage>
</organism>
<feature type="compositionally biased region" description="Polar residues" evidence="1">
    <location>
        <begin position="803"/>
        <end position="812"/>
    </location>
</feature>
<protein>
    <recommendedName>
        <fullName evidence="5">Transmembrane protein</fullName>
    </recommendedName>
</protein>
<feature type="transmembrane region" description="Helical" evidence="2">
    <location>
        <begin position="181"/>
        <end position="202"/>
    </location>
</feature>
<feature type="compositionally biased region" description="Polar residues" evidence="1">
    <location>
        <begin position="682"/>
        <end position="695"/>
    </location>
</feature>
<feature type="region of interest" description="Disordered" evidence="1">
    <location>
        <begin position="919"/>
        <end position="942"/>
    </location>
</feature>
<keyword evidence="2" id="KW-1133">Transmembrane helix</keyword>
<reference evidence="3 4" key="1">
    <citation type="submission" date="2014-11" db="EMBL/GenBank/DDBJ databases">
        <authorList>
            <person name="Zhu J."/>
            <person name="Qi W."/>
            <person name="Song R."/>
        </authorList>
    </citation>
    <scope>NUCLEOTIDE SEQUENCE [LARGE SCALE GENOMIC DNA]</scope>
</reference>
<accession>A0A0G4G4S2</accession>
<dbReference type="Proteomes" id="UP000041254">
    <property type="component" value="Unassembled WGS sequence"/>
</dbReference>
<feature type="region of interest" description="Disordered" evidence="1">
    <location>
        <begin position="515"/>
        <end position="609"/>
    </location>
</feature>
<feature type="compositionally biased region" description="Basic and acidic residues" evidence="1">
    <location>
        <begin position="733"/>
        <end position="751"/>
    </location>
</feature>
<feature type="transmembrane region" description="Helical" evidence="2">
    <location>
        <begin position="320"/>
        <end position="340"/>
    </location>
</feature>
<feature type="compositionally biased region" description="Low complexity" evidence="1">
    <location>
        <begin position="813"/>
        <end position="826"/>
    </location>
</feature>
<dbReference type="InParanoid" id="A0A0G4G4S2"/>
<evidence type="ECO:0008006" key="5">
    <source>
        <dbReference type="Google" id="ProtNLM"/>
    </source>
</evidence>
<feature type="transmembrane region" description="Helical" evidence="2">
    <location>
        <begin position="429"/>
        <end position="449"/>
    </location>
</feature>
<evidence type="ECO:0000313" key="3">
    <source>
        <dbReference type="EMBL" id="CEM23412.1"/>
    </source>
</evidence>
<feature type="transmembrane region" description="Helical" evidence="2">
    <location>
        <begin position="38"/>
        <end position="61"/>
    </location>
</feature>
<evidence type="ECO:0000256" key="2">
    <source>
        <dbReference type="SAM" id="Phobius"/>
    </source>
</evidence>
<feature type="region of interest" description="Disordered" evidence="1">
    <location>
        <begin position="733"/>
        <end position="759"/>
    </location>
</feature>
<proteinExistence type="predicted"/>
<feature type="transmembrane region" description="Helical" evidence="2">
    <location>
        <begin position="976"/>
        <end position="995"/>
    </location>
</feature>
<feature type="transmembrane region" description="Helical" evidence="2">
    <location>
        <begin position="81"/>
        <end position="105"/>
    </location>
</feature>
<feature type="region of interest" description="Disordered" evidence="1">
    <location>
        <begin position="462"/>
        <end position="495"/>
    </location>
</feature>
<feature type="transmembrane region" description="Helical" evidence="2">
    <location>
        <begin position="112"/>
        <end position="130"/>
    </location>
</feature>
<dbReference type="VEuPathDB" id="CryptoDB:Vbra_21962"/>
<feature type="transmembrane region" description="Helical" evidence="2">
    <location>
        <begin position="294"/>
        <end position="314"/>
    </location>
</feature>
<dbReference type="AlphaFoldDB" id="A0A0G4G4S2"/>
<gene>
    <name evidence="3" type="ORF">Vbra_21962</name>
</gene>
<keyword evidence="2" id="KW-0472">Membrane</keyword>
<feature type="compositionally biased region" description="Polar residues" evidence="1">
    <location>
        <begin position="589"/>
        <end position="607"/>
    </location>
</feature>
<feature type="transmembrane region" description="Helical" evidence="2">
    <location>
        <begin position="150"/>
        <end position="174"/>
    </location>
</feature>
<feature type="transmembrane region" description="Helical" evidence="2">
    <location>
        <begin position="267"/>
        <end position="287"/>
    </location>
</feature>
<keyword evidence="2" id="KW-0812">Transmembrane</keyword>
<feature type="transmembrane region" description="Helical" evidence="2">
    <location>
        <begin position="238"/>
        <end position="255"/>
    </location>
</feature>
<feature type="compositionally biased region" description="Basic and acidic residues" evidence="1">
    <location>
        <begin position="921"/>
        <end position="930"/>
    </location>
</feature>
<feature type="transmembrane region" description="Helical" evidence="2">
    <location>
        <begin position="208"/>
        <end position="226"/>
    </location>
</feature>
<feature type="compositionally biased region" description="Acidic residues" evidence="1">
    <location>
        <begin position="671"/>
        <end position="681"/>
    </location>
</feature>
<sequence>MSNARPTKRPCLLLAAYNGAGEAIEPHTSAAAQRGCTYLALLLGFISVLSACFMSVCGVFLRTDNDGYPFLWAFQWVGRDVVRHCFYFLIFSLPSVPSPDIAWVVQRQRHGLLIVGCLAAFKTTIGLVAFNECIFEIPSSPRADAATATFHRIITIFFLIWECAEYVFILPCLLVPPPRPFFYTAVLLSHLVTAVVTLSAEFGDEKAWVEPMWPFLLLVTPVMCWIDNPQRADRGYRIALVHMLIQGVLILPIAARVSMRLLSGEGWVFVGGVCYVWVQWSVVTCLAKRFLQVLTIRAMGHHMICTALFTFMVYDDVFAALLFTLVPVDAPSLLVLLLAFGCRIIIRDACLPSDIGRLLFDRLSRNVSSAEAWKEIFDEQELYSRHCFVTETIAVTAVGTLLTVEAILVDQLGVGSLTLTRDKTPSDRTALIFVSIASLLVVVCARTLVARIYAAKRRRLAAVKTPPSPSQTNRVMESGNSTERESDLAEREEDGVQDMIIDMKKTSSLDIGFMQYAPPERDPRRQWSQSPVESPLLPSSCALTRSADGGSDSDNDLSVASSRRGVPSTVVKRASSRFSTTIPHRRSSDNVSSVPTRRASDASTSGLTLIPHRRSSETFSVIPSVPSTCLRCHGDHMLDHPFFFPTIEEIEGIDPMLLACHESGPLKSVDDICDDESESSFDDQPSVSPEAQSPAPSEASLPFPFSPPEPVRVSSFTARTRGTIASLRDAVQEADRGWEGGKRRFRPDSRSKPFPPQPRLDETIYMQRRFSLEAFAPQREILRWRRTMSAPSFLSSQADLQTLDQPNADNPLSSASSSFSSPSSSSDDGCEGVRFSVPCSRLQKGLSELRASVDRRNGRAKRCGTAGLRVVTEQPRHFRGSVSEPAPSPSSVSLAAIDVDTKRSEAEFSIPIQLTSSPRFRLSEGDDDGHATTSQDSSAAPDRSLSSWLSWCWLVFLDTVLVKKEDLESGGKRQRLMFLLCATVFGVQAALWVLTVQRFAEEMQMEDNSGLSLSRLDRSA</sequence>
<feature type="region of interest" description="Disordered" evidence="1">
    <location>
        <begin position="803"/>
        <end position="831"/>
    </location>
</feature>
<keyword evidence="4" id="KW-1185">Reference proteome</keyword>
<dbReference type="EMBL" id="CDMY01000567">
    <property type="protein sequence ID" value="CEM23412.1"/>
    <property type="molecule type" value="Genomic_DNA"/>
</dbReference>
<evidence type="ECO:0000313" key="4">
    <source>
        <dbReference type="Proteomes" id="UP000041254"/>
    </source>
</evidence>
<feature type="compositionally biased region" description="Polar residues" evidence="1">
    <location>
        <begin position="470"/>
        <end position="481"/>
    </location>
</feature>
<evidence type="ECO:0000256" key="1">
    <source>
        <dbReference type="SAM" id="MobiDB-lite"/>
    </source>
</evidence>
<name>A0A0G4G4S2_VITBC</name>